<dbReference type="GO" id="GO:0016783">
    <property type="term" value="F:sulfurtransferase activity"/>
    <property type="evidence" value="ECO:0007669"/>
    <property type="project" value="TreeGrafter"/>
</dbReference>
<dbReference type="GO" id="GO:0000049">
    <property type="term" value="F:tRNA binding"/>
    <property type="evidence" value="ECO:0007669"/>
    <property type="project" value="InterPro"/>
</dbReference>
<dbReference type="GO" id="GO:0005829">
    <property type="term" value="C:cytosol"/>
    <property type="evidence" value="ECO:0007669"/>
    <property type="project" value="TreeGrafter"/>
</dbReference>
<name>A0A5C3F0T7_9BASI</name>
<comment type="pathway">
    <text evidence="3">tRNA modification; 5-methoxycarbonylmethyl-2-thiouridine-tRNA biosynthesis.</text>
</comment>
<dbReference type="HAMAP" id="MF_03054">
    <property type="entry name" value="CTU2"/>
    <property type="match status" value="1"/>
</dbReference>
<feature type="compositionally biased region" description="Low complexity" evidence="4">
    <location>
        <begin position="427"/>
        <end position="452"/>
    </location>
</feature>
<keyword evidence="6" id="KW-1185">Reference proteome</keyword>
<reference evidence="5 6" key="1">
    <citation type="submission" date="2018-03" db="EMBL/GenBank/DDBJ databases">
        <authorList>
            <person name="Guldener U."/>
        </authorList>
    </citation>
    <scope>NUCLEOTIDE SEQUENCE [LARGE SCALE GENOMIC DNA]</scope>
    <source>
        <strain evidence="5 6">DAOM196992</strain>
    </source>
</reference>
<evidence type="ECO:0000313" key="6">
    <source>
        <dbReference type="Proteomes" id="UP000323386"/>
    </source>
</evidence>
<comment type="subcellular location">
    <subcellularLocation>
        <location evidence="3">Cytoplasm</location>
    </subcellularLocation>
</comment>
<keyword evidence="2 3" id="KW-0819">tRNA processing</keyword>
<organism evidence="5 6">
    <name type="scientific">Pseudozyma flocculosa</name>
    <dbReference type="NCBI Taxonomy" id="84751"/>
    <lineage>
        <taxon>Eukaryota</taxon>
        <taxon>Fungi</taxon>
        <taxon>Dikarya</taxon>
        <taxon>Basidiomycota</taxon>
        <taxon>Ustilaginomycotina</taxon>
        <taxon>Ustilaginomycetes</taxon>
        <taxon>Ustilaginales</taxon>
        <taxon>Ustilaginaceae</taxon>
        <taxon>Pseudozyma</taxon>
    </lineage>
</organism>
<feature type="region of interest" description="Disordered" evidence="4">
    <location>
        <begin position="115"/>
        <end position="142"/>
    </location>
</feature>
<comment type="function">
    <text evidence="3">Plays a central role in 2-thiolation of mcm(5)S(2)U at tRNA wobble positions of tRNA(Lys), tRNA(Glu) and tRNA(Gln). May act by forming a heterodimer with NCS6 that ligates sulfur from thiocarboxylated URM1 onto the uridine of tRNAs at wobble position. Prior mcm(5) tRNA modification by the elongator complex is required for 2-thiolation. May also be involved in protein urmylation.</text>
</comment>
<accession>A0A5C3F0T7</accession>
<dbReference type="EMBL" id="OOIP01000005">
    <property type="protein sequence ID" value="SPO36891.1"/>
    <property type="molecule type" value="Genomic_DNA"/>
</dbReference>
<dbReference type="OrthoDB" id="25129at2759"/>
<dbReference type="UniPathway" id="UPA00988"/>
<dbReference type="Proteomes" id="UP000323386">
    <property type="component" value="Unassembled WGS sequence"/>
</dbReference>
<dbReference type="InterPro" id="IPR019407">
    <property type="entry name" value="CTU2"/>
</dbReference>
<comment type="similarity">
    <text evidence="3">Belongs to the CTU2/NCS2 family.</text>
</comment>
<feature type="compositionally biased region" description="Low complexity" evidence="4">
    <location>
        <begin position="655"/>
        <end position="671"/>
    </location>
</feature>
<dbReference type="Pfam" id="PF10288">
    <property type="entry name" value="CTU2"/>
    <property type="match status" value="1"/>
</dbReference>
<gene>
    <name evidence="3" type="primary">NCS2</name>
    <name evidence="3" type="synonym">CTU2</name>
    <name evidence="5" type="ORF">PSFLO_02362</name>
</gene>
<dbReference type="AlphaFoldDB" id="A0A5C3F0T7"/>
<keyword evidence="1 3" id="KW-0963">Cytoplasm</keyword>
<protein>
    <recommendedName>
        <fullName evidence="3">Cytoplasmic tRNA 2-thiolation protein 2</fullName>
    </recommendedName>
</protein>
<evidence type="ECO:0000256" key="4">
    <source>
        <dbReference type="SAM" id="MobiDB-lite"/>
    </source>
</evidence>
<dbReference type="GO" id="GO:0016779">
    <property type="term" value="F:nucleotidyltransferase activity"/>
    <property type="evidence" value="ECO:0007669"/>
    <property type="project" value="UniProtKB-UniRule"/>
</dbReference>
<evidence type="ECO:0000256" key="2">
    <source>
        <dbReference type="ARBA" id="ARBA00022694"/>
    </source>
</evidence>
<feature type="compositionally biased region" description="Basic and acidic residues" evidence="4">
    <location>
        <begin position="677"/>
        <end position="687"/>
    </location>
</feature>
<dbReference type="GO" id="GO:0032447">
    <property type="term" value="P:protein urmylation"/>
    <property type="evidence" value="ECO:0007669"/>
    <property type="project" value="UniProtKB-UniRule"/>
</dbReference>
<evidence type="ECO:0000256" key="1">
    <source>
        <dbReference type="ARBA" id="ARBA00022490"/>
    </source>
</evidence>
<dbReference type="Gene3D" id="3.40.50.620">
    <property type="entry name" value="HUPs"/>
    <property type="match status" value="1"/>
</dbReference>
<feature type="region of interest" description="Disordered" evidence="4">
    <location>
        <begin position="655"/>
        <end position="711"/>
    </location>
</feature>
<dbReference type="GO" id="GO:0002143">
    <property type="term" value="P:tRNA wobble position uridine thiolation"/>
    <property type="evidence" value="ECO:0007669"/>
    <property type="project" value="TreeGrafter"/>
</dbReference>
<dbReference type="InterPro" id="IPR014729">
    <property type="entry name" value="Rossmann-like_a/b/a_fold"/>
</dbReference>
<sequence length="711" mass="75641">MPCPQPEDPPPDTAAASKAHQPQVQCYRCRTATATAHFRDASYCLPCARANFDQKTKAGLEAARGAGIARFISRAATTPASGHNDRQAVNASLALGFSAGLSSSVLLRTATQYFRPDNQRGRTEKERENATENDDGTGSVTSKMSALNAGLGRTSEVAKVYVIFIDDSAIIPDGRDRTADARALFEAEACDDFEFVGLKLEDVYLADGESEGGCAVACSAESGPDRLLSPSTVRVDDRRAALRSLFASLHPEDTPRTGIASARTRTEDLHRILVNYLLRREATRRGCSALMLGESGTRLSIRLIESLAKGGGHKLPIEGSDAVWIDDLLVARPLKTHLIQEVKFFAEANNVRWLPDQDLVPSAVPAGSAYNASGEPLMDKSSIGRLTETFILNLERGVPSTVSTIGKTGSKLVLKPEEGSEPLATATAPALTPAPAATAAPATTTTTTTAPPISVPAFEQVGPSAPLGRKARKAKAKEAASNGSSMVLEPRVGARGSRLAHAARSLPRWAASETRRACPLCYMPAGQGAKDWKNEITISTLDGISDEVKKEPAARAQETDDRVDLASLLCYACILMLETPERPLLVHATDRGGGQRDADASMLLPPYVLSNVRHRLSDADAVDAASKGAGDAGGWDGQVAETDADIEASLDAAADGGRRQMAAGAASQQGQVPRKVGRNEMRQRIDEFLLPTEGDDDDDEQHQQDVEQGRC</sequence>
<dbReference type="PANTHER" id="PTHR20882:SF14">
    <property type="entry name" value="CYTOPLASMIC TRNA 2-THIOLATION PROTEIN 2"/>
    <property type="match status" value="1"/>
</dbReference>
<feature type="compositionally biased region" description="Basic and acidic residues" evidence="4">
    <location>
        <begin position="701"/>
        <end position="711"/>
    </location>
</feature>
<feature type="region of interest" description="Disordered" evidence="4">
    <location>
        <begin position="427"/>
        <end position="471"/>
    </location>
</feature>
<evidence type="ECO:0000256" key="3">
    <source>
        <dbReference type="HAMAP-Rule" id="MF_03054"/>
    </source>
</evidence>
<dbReference type="PANTHER" id="PTHR20882">
    <property type="entry name" value="CYTOPLASMIC TRNA 2-THIOLATION PROTEIN 2"/>
    <property type="match status" value="1"/>
</dbReference>
<proteinExistence type="inferred from homology"/>
<feature type="compositionally biased region" description="Basic and acidic residues" evidence="4">
    <location>
        <begin position="117"/>
        <end position="130"/>
    </location>
</feature>
<evidence type="ECO:0000313" key="5">
    <source>
        <dbReference type="EMBL" id="SPO36891.1"/>
    </source>
</evidence>